<dbReference type="InterPro" id="IPR027417">
    <property type="entry name" value="P-loop_NTPase"/>
</dbReference>
<comment type="caution">
    <text evidence="6">The sequence shown here is derived from an EMBL/GenBank/DDBJ whole genome shotgun (WGS) entry which is preliminary data.</text>
</comment>
<dbReference type="SUPFAM" id="SSF52540">
    <property type="entry name" value="P-loop containing nucleoside triphosphate hydrolases"/>
    <property type="match status" value="1"/>
</dbReference>
<feature type="domain" description="ATPase AAA-3" evidence="4">
    <location>
        <begin position="59"/>
        <end position="189"/>
    </location>
</feature>
<feature type="domain" description="ChlI/MoxR AAA lid" evidence="5">
    <location>
        <begin position="252"/>
        <end position="324"/>
    </location>
</feature>
<dbReference type="Gene3D" id="1.10.8.80">
    <property type="entry name" value="Magnesium chelatase subunit I, C-Terminal domain"/>
    <property type="match status" value="1"/>
</dbReference>
<dbReference type="CDD" id="cd00009">
    <property type="entry name" value="AAA"/>
    <property type="match status" value="1"/>
</dbReference>
<dbReference type="Pfam" id="PF17863">
    <property type="entry name" value="AAA_lid_2"/>
    <property type="match status" value="1"/>
</dbReference>
<dbReference type="AlphaFoldDB" id="A0A5M6DAP7"/>
<gene>
    <name evidence="6" type="ORF">FYK55_12375</name>
</gene>
<dbReference type="Gene3D" id="3.40.50.300">
    <property type="entry name" value="P-loop containing nucleotide triphosphate hydrolases"/>
    <property type="match status" value="1"/>
</dbReference>
<keyword evidence="2" id="KW-0067">ATP-binding</keyword>
<dbReference type="Proteomes" id="UP000324479">
    <property type="component" value="Unassembled WGS sequence"/>
</dbReference>
<evidence type="ECO:0000259" key="4">
    <source>
        <dbReference type="Pfam" id="PF07726"/>
    </source>
</evidence>
<dbReference type="InterPro" id="IPR011703">
    <property type="entry name" value="ATPase_AAA-3"/>
</dbReference>
<dbReference type="PIRSF" id="PIRSF002849">
    <property type="entry name" value="AAA_ATPase_chaperone_MoxR_prd"/>
    <property type="match status" value="1"/>
</dbReference>
<proteinExistence type="inferred from homology"/>
<name>A0A5M6DAP7_9BACT</name>
<keyword evidence="1" id="KW-0547">Nucleotide-binding</keyword>
<comment type="similarity">
    <text evidence="3">Belongs to the MoxR family.</text>
</comment>
<dbReference type="InterPro" id="IPR041628">
    <property type="entry name" value="ChlI/MoxR_AAA_lid"/>
</dbReference>
<protein>
    <submittedName>
        <fullName evidence="6">MoxR family ATPase</fullName>
    </submittedName>
</protein>
<evidence type="ECO:0000256" key="3">
    <source>
        <dbReference type="ARBA" id="ARBA00061607"/>
    </source>
</evidence>
<dbReference type="InterPro" id="IPR050764">
    <property type="entry name" value="CbbQ/NirQ/NorQ/GpvN"/>
</dbReference>
<dbReference type="Pfam" id="PF07726">
    <property type="entry name" value="AAA_3"/>
    <property type="match status" value="1"/>
</dbReference>
<evidence type="ECO:0000313" key="6">
    <source>
        <dbReference type="EMBL" id="KAA5543079.1"/>
    </source>
</evidence>
<keyword evidence="7" id="KW-1185">Reference proteome</keyword>
<dbReference type="GO" id="GO:0005524">
    <property type="term" value="F:ATP binding"/>
    <property type="evidence" value="ECO:0007669"/>
    <property type="project" value="UniProtKB-KW"/>
</dbReference>
<accession>A0A5M6DAP7</accession>
<dbReference type="RefSeq" id="WP_150076743.1">
    <property type="nucleotide sequence ID" value="NZ_VWOX01000006.1"/>
</dbReference>
<sequence length="335" mass="36964">MSDAPPVVARSSARSGADTANVALVSDLTKRVIANVEHAIVGKRKQLVLAMVAWLSDGHVLLEDVPGVAKTMLARALAKSVGCRFKRVQCTPDLLPTDVTGTSIFNQKNAEFEFRPGPVFSQILLADEINRATPRTQASLLEAMAEGRVTVDGTTHTLEKPFWVIATQNPVDHEGTFPLPEAQLDRFLMRFSLGYPSMDEEMRMLDLLQHTHPVDRLKEVATAAELLEAQTEIRKVHVDPRVRQYFLQIIDQTRNHGDLALGGSPRASIALFRCSQAMAAVRGRGFATPDDVKRVLAPVMNHRLILKPESRLRRVTTESVLQEIVSEIAVPTIEG</sequence>
<dbReference type="FunFam" id="3.40.50.300:FF:000640">
    <property type="entry name" value="MoxR family ATPase"/>
    <property type="match status" value="1"/>
</dbReference>
<evidence type="ECO:0000313" key="7">
    <source>
        <dbReference type="Proteomes" id="UP000324479"/>
    </source>
</evidence>
<dbReference type="PANTHER" id="PTHR42759">
    <property type="entry name" value="MOXR FAMILY PROTEIN"/>
    <property type="match status" value="1"/>
</dbReference>
<organism evidence="6 7">
    <name type="scientific">Roseiconus nitratireducens</name>
    <dbReference type="NCBI Taxonomy" id="2605748"/>
    <lineage>
        <taxon>Bacteria</taxon>
        <taxon>Pseudomonadati</taxon>
        <taxon>Planctomycetota</taxon>
        <taxon>Planctomycetia</taxon>
        <taxon>Pirellulales</taxon>
        <taxon>Pirellulaceae</taxon>
        <taxon>Roseiconus</taxon>
    </lineage>
</organism>
<evidence type="ECO:0000256" key="2">
    <source>
        <dbReference type="ARBA" id="ARBA00022840"/>
    </source>
</evidence>
<reference evidence="6 7" key="1">
    <citation type="submission" date="2019-08" db="EMBL/GenBank/DDBJ databases">
        <authorList>
            <person name="Dhanesh K."/>
            <person name="Kumar G."/>
            <person name="Sasikala C."/>
            <person name="Venkata Ramana C."/>
        </authorList>
    </citation>
    <scope>NUCLEOTIDE SEQUENCE [LARGE SCALE GENOMIC DNA]</scope>
    <source>
        <strain evidence="6 7">JC645</strain>
    </source>
</reference>
<evidence type="ECO:0000259" key="5">
    <source>
        <dbReference type="Pfam" id="PF17863"/>
    </source>
</evidence>
<dbReference type="PANTHER" id="PTHR42759:SF5">
    <property type="entry name" value="METHANOL DEHYDROGENASE REGULATOR"/>
    <property type="match status" value="1"/>
</dbReference>
<dbReference type="EMBL" id="VWOX01000006">
    <property type="protein sequence ID" value="KAA5543079.1"/>
    <property type="molecule type" value="Genomic_DNA"/>
</dbReference>
<evidence type="ECO:0000256" key="1">
    <source>
        <dbReference type="ARBA" id="ARBA00022741"/>
    </source>
</evidence>
<dbReference type="GO" id="GO:0016887">
    <property type="term" value="F:ATP hydrolysis activity"/>
    <property type="evidence" value="ECO:0007669"/>
    <property type="project" value="InterPro"/>
</dbReference>